<dbReference type="AlphaFoldDB" id="A0A2S6GM32"/>
<dbReference type="InterPro" id="IPR001107">
    <property type="entry name" value="Band_7"/>
</dbReference>
<keyword evidence="3" id="KW-1133">Transmembrane helix</keyword>
<organism evidence="5 6">
    <name type="scientific">Methylobacter tundripaludum</name>
    <dbReference type="NCBI Taxonomy" id="173365"/>
    <lineage>
        <taxon>Bacteria</taxon>
        <taxon>Pseudomonadati</taxon>
        <taxon>Pseudomonadota</taxon>
        <taxon>Gammaproteobacteria</taxon>
        <taxon>Methylococcales</taxon>
        <taxon>Methylococcaceae</taxon>
        <taxon>Methylobacter</taxon>
    </lineage>
</organism>
<evidence type="ECO:0000256" key="1">
    <source>
        <dbReference type="ARBA" id="ARBA00004167"/>
    </source>
</evidence>
<dbReference type="GO" id="GO:0007005">
    <property type="term" value="P:mitochondrion organization"/>
    <property type="evidence" value="ECO:0007669"/>
    <property type="project" value="TreeGrafter"/>
</dbReference>
<feature type="domain" description="Band 7" evidence="4">
    <location>
        <begin position="34"/>
        <end position="205"/>
    </location>
</feature>
<dbReference type="Proteomes" id="UP000238071">
    <property type="component" value="Unassembled WGS sequence"/>
</dbReference>
<evidence type="ECO:0000313" key="5">
    <source>
        <dbReference type="EMBL" id="PPK66285.1"/>
    </source>
</evidence>
<keyword evidence="5" id="KW-0645">Protease</keyword>
<dbReference type="InterPro" id="IPR036013">
    <property type="entry name" value="Band_7/SPFH_dom_sf"/>
</dbReference>
<dbReference type="InterPro" id="IPR000163">
    <property type="entry name" value="Prohibitin"/>
</dbReference>
<protein>
    <submittedName>
        <fullName evidence="5">Regulator of protease activity HflC (Stomatin/prohibitin superfamily)</fullName>
    </submittedName>
</protein>
<dbReference type="PANTHER" id="PTHR23222">
    <property type="entry name" value="PROHIBITIN"/>
    <property type="match status" value="1"/>
</dbReference>
<evidence type="ECO:0000256" key="2">
    <source>
        <dbReference type="ARBA" id="ARBA00023136"/>
    </source>
</evidence>
<dbReference type="SUPFAM" id="SSF117892">
    <property type="entry name" value="Band 7/SPFH domain"/>
    <property type="match status" value="1"/>
</dbReference>
<dbReference type="RefSeq" id="WP_104425067.1">
    <property type="nucleotide sequence ID" value="NZ_PTIY01000017.1"/>
</dbReference>
<feature type="transmembrane region" description="Helical" evidence="3">
    <location>
        <begin position="16"/>
        <end position="38"/>
    </location>
</feature>
<sequence>MFNKITNWLETHRLEIAIALLLAALLFLSALPMMLISIDSGYKGVLWRRFFGGTEMERSYGEGTTLIFPWDKMTIYDTRQQRETVVFNTISKNGLSVLVEASIRFRPLENYLPELHRYIGPDYINILLIPEMGSHVRNVIGQYEPEELYSVKRTLIEEQIQQSIKNGLGTSNTNESAGHYIFVDEILIRDITLPETVRNSIEQKEQAKQVALAYEFRLLAEEKEKLRKKIEAEGIRDFQSTITDGISQKYLTWQGINATVELAKSNNSKVVVIGSGKSGLPIILGSDYTAGPADKADKSDKADANKQ</sequence>
<keyword evidence="2 3" id="KW-0472">Membrane</keyword>
<dbReference type="OrthoDB" id="9792660at2"/>
<dbReference type="GO" id="GO:0006508">
    <property type="term" value="P:proteolysis"/>
    <property type="evidence" value="ECO:0007669"/>
    <property type="project" value="UniProtKB-KW"/>
</dbReference>
<dbReference type="PANTHER" id="PTHR23222:SF1">
    <property type="entry name" value="PROHIBITIN-2"/>
    <property type="match status" value="1"/>
</dbReference>
<gene>
    <name evidence="5" type="ORF">B0F88_11724</name>
</gene>
<dbReference type="GO" id="GO:0016020">
    <property type="term" value="C:membrane"/>
    <property type="evidence" value="ECO:0007669"/>
    <property type="project" value="UniProtKB-SubCell"/>
</dbReference>
<proteinExistence type="predicted"/>
<keyword evidence="6" id="KW-1185">Reference proteome</keyword>
<dbReference type="Pfam" id="PF01145">
    <property type="entry name" value="Band_7"/>
    <property type="match status" value="1"/>
</dbReference>
<dbReference type="Gene3D" id="3.30.479.30">
    <property type="entry name" value="Band 7 domain"/>
    <property type="match status" value="1"/>
</dbReference>
<dbReference type="CDD" id="cd03401">
    <property type="entry name" value="SPFH_prohibitin"/>
    <property type="match status" value="1"/>
</dbReference>
<dbReference type="GO" id="GO:0008233">
    <property type="term" value="F:peptidase activity"/>
    <property type="evidence" value="ECO:0007669"/>
    <property type="project" value="UniProtKB-KW"/>
</dbReference>
<evidence type="ECO:0000259" key="4">
    <source>
        <dbReference type="SMART" id="SM00244"/>
    </source>
</evidence>
<keyword evidence="3" id="KW-0812">Transmembrane</keyword>
<reference evidence="5 6" key="1">
    <citation type="submission" date="2018-02" db="EMBL/GenBank/DDBJ databases">
        <title>Subsurface microbial communities from deep shales in Ohio and West Virginia, USA.</title>
        <authorList>
            <person name="Wrighton K."/>
        </authorList>
    </citation>
    <scope>NUCLEOTIDE SEQUENCE [LARGE SCALE GENOMIC DNA]</scope>
    <source>
        <strain evidence="5 6">OWC-G53F</strain>
    </source>
</reference>
<evidence type="ECO:0000256" key="3">
    <source>
        <dbReference type="SAM" id="Phobius"/>
    </source>
</evidence>
<comment type="subcellular location">
    <subcellularLocation>
        <location evidence="1">Membrane</location>
        <topology evidence="1">Single-pass membrane protein</topology>
    </subcellularLocation>
</comment>
<dbReference type="EMBL" id="PTIY01000017">
    <property type="protein sequence ID" value="PPK66285.1"/>
    <property type="molecule type" value="Genomic_DNA"/>
</dbReference>
<accession>A0A2S6GM32</accession>
<comment type="caution">
    <text evidence="5">The sequence shown here is derived from an EMBL/GenBank/DDBJ whole genome shotgun (WGS) entry which is preliminary data.</text>
</comment>
<dbReference type="SMART" id="SM00244">
    <property type="entry name" value="PHB"/>
    <property type="match status" value="1"/>
</dbReference>
<name>A0A2S6GM32_9GAMM</name>
<keyword evidence="5" id="KW-0378">Hydrolase</keyword>
<evidence type="ECO:0000313" key="6">
    <source>
        <dbReference type="Proteomes" id="UP000238071"/>
    </source>
</evidence>